<feature type="transmembrane region" description="Helical" evidence="2">
    <location>
        <begin position="149"/>
        <end position="167"/>
    </location>
</feature>
<dbReference type="InterPro" id="IPR000160">
    <property type="entry name" value="GGDEF_dom"/>
</dbReference>
<dbReference type="SMART" id="SM00052">
    <property type="entry name" value="EAL"/>
    <property type="match status" value="1"/>
</dbReference>
<dbReference type="SMART" id="SM00267">
    <property type="entry name" value="GGDEF"/>
    <property type="match status" value="1"/>
</dbReference>
<dbReference type="InterPro" id="IPR050706">
    <property type="entry name" value="Cyclic-di-GMP_PDE-like"/>
</dbReference>
<dbReference type="InterPro" id="IPR029787">
    <property type="entry name" value="Nucleotide_cyclase"/>
</dbReference>
<dbReference type="Pfam" id="PF00990">
    <property type="entry name" value="GGDEF"/>
    <property type="match status" value="1"/>
</dbReference>
<evidence type="ECO:0000259" key="3">
    <source>
        <dbReference type="PROSITE" id="PS50883"/>
    </source>
</evidence>
<accession>A0A371XEP3</accession>
<reference evidence="6" key="1">
    <citation type="submission" date="2018-08" db="EMBL/GenBank/DDBJ databases">
        <authorList>
            <person name="Im W.T."/>
        </authorList>
    </citation>
    <scope>NUCLEOTIDE SEQUENCE [LARGE SCALE GENOMIC DNA]</scope>
    <source>
        <strain evidence="6">LA-28</strain>
    </source>
</reference>
<evidence type="ECO:0000313" key="5">
    <source>
        <dbReference type="EMBL" id="RFC67697.1"/>
    </source>
</evidence>
<evidence type="ECO:0000256" key="2">
    <source>
        <dbReference type="SAM" id="Phobius"/>
    </source>
</evidence>
<dbReference type="Gene3D" id="3.20.20.450">
    <property type="entry name" value="EAL domain"/>
    <property type="match status" value="1"/>
</dbReference>
<name>A0A371XEP3_9HYPH</name>
<evidence type="ECO:0000259" key="4">
    <source>
        <dbReference type="PROSITE" id="PS50887"/>
    </source>
</evidence>
<feature type="compositionally biased region" description="Polar residues" evidence="1">
    <location>
        <begin position="654"/>
        <end position="663"/>
    </location>
</feature>
<dbReference type="PANTHER" id="PTHR33121:SF79">
    <property type="entry name" value="CYCLIC DI-GMP PHOSPHODIESTERASE PDED-RELATED"/>
    <property type="match status" value="1"/>
</dbReference>
<keyword evidence="2" id="KW-1133">Transmembrane helix</keyword>
<evidence type="ECO:0000256" key="1">
    <source>
        <dbReference type="SAM" id="MobiDB-lite"/>
    </source>
</evidence>
<dbReference type="SUPFAM" id="SSF141868">
    <property type="entry name" value="EAL domain-like"/>
    <property type="match status" value="1"/>
</dbReference>
<dbReference type="InterPro" id="IPR001633">
    <property type="entry name" value="EAL_dom"/>
</dbReference>
<dbReference type="Gene3D" id="3.30.70.270">
    <property type="match status" value="1"/>
</dbReference>
<feature type="domain" description="GGDEF" evidence="4">
    <location>
        <begin position="259"/>
        <end position="397"/>
    </location>
</feature>
<sequence>MSPHLYESAEMEPLEPRVAHSEKELRALYDERGAAARSQESRSGLWISVAVYLLFAITDILLIPDVAIYTVSARFLLAALVLTVIELQYRYNVQTTWLDFTCALTIVSGYLVWLLPASETVFKQTFSYYMIFGAIFMMGANLFFSLRFLMSVITSGLVLVIFLLALFEFSSDWAYRITLVVFYVSCFAFSSHINWKLNRERFNVFLKALEAEARQNEAIERGQALLRLSRTDSLTGLKNRRAIDESLREYWREWKQSGRNFAAMLIDVDYFKKFNDYYGHQEGDGCLVFVAEALSHVVKNHEATIGRYGGEEFLVLARARSKRQIAELTEAMRRAVEDLGLVHEKRHDGMSVVTVSIGGAFTRKQIGTKFEKIIHEADRALYLAKANGRNCVRLFDPADLEFGAESEDIALWLNEAIAQDLVALAYQPILDIRTGRMEAVETLMRLKAPDGSSISPNLFVPIAERTGAIIELGRWAVEKACTEMLVENRIEMVTVNVSPIQLKAPGFAASVGAILSETGVAGQRLAFEITEGLDLERQPEIATCISDLRALGINIWLDDFGTGFASLSWLRLIDFDTVKIDRSFLHDAGLPRGKAMFQDMISLVRNHGHKILIEGVETEEQMAFLRKLGIDKAQGFLVGRPVPARSYPPRDPNRPQTLTRKLA</sequence>
<dbReference type="InterPro" id="IPR043128">
    <property type="entry name" value="Rev_trsase/Diguanyl_cyclase"/>
</dbReference>
<comment type="caution">
    <text evidence="5">The sequence shown here is derived from an EMBL/GenBank/DDBJ whole genome shotgun (WGS) entry which is preliminary data.</text>
</comment>
<dbReference type="PROSITE" id="PS50883">
    <property type="entry name" value="EAL"/>
    <property type="match status" value="1"/>
</dbReference>
<feature type="transmembrane region" description="Helical" evidence="2">
    <location>
        <begin position="97"/>
        <end position="114"/>
    </location>
</feature>
<keyword evidence="2" id="KW-0472">Membrane</keyword>
<dbReference type="Proteomes" id="UP000262379">
    <property type="component" value="Unassembled WGS sequence"/>
</dbReference>
<dbReference type="AlphaFoldDB" id="A0A371XEP3"/>
<evidence type="ECO:0000313" key="6">
    <source>
        <dbReference type="Proteomes" id="UP000262379"/>
    </source>
</evidence>
<dbReference type="SUPFAM" id="SSF55073">
    <property type="entry name" value="Nucleotide cyclase"/>
    <property type="match status" value="1"/>
</dbReference>
<dbReference type="PANTHER" id="PTHR33121">
    <property type="entry name" value="CYCLIC DI-GMP PHOSPHODIESTERASE PDEF"/>
    <property type="match status" value="1"/>
</dbReference>
<organism evidence="5 6">
    <name type="scientific">Mesorhizobium denitrificans</name>
    <dbReference type="NCBI Taxonomy" id="2294114"/>
    <lineage>
        <taxon>Bacteria</taxon>
        <taxon>Pseudomonadati</taxon>
        <taxon>Pseudomonadota</taxon>
        <taxon>Alphaproteobacteria</taxon>
        <taxon>Hyphomicrobiales</taxon>
        <taxon>Phyllobacteriaceae</taxon>
        <taxon>Mesorhizobium</taxon>
    </lineage>
</organism>
<dbReference type="CDD" id="cd01948">
    <property type="entry name" value="EAL"/>
    <property type="match status" value="1"/>
</dbReference>
<keyword evidence="2" id="KW-0812">Transmembrane</keyword>
<dbReference type="EMBL" id="QURN01000006">
    <property type="protein sequence ID" value="RFC67697.1"/>
    <property type="molecule type" value="Genomic_DNA"/>
</dbReference>
<dbReference type="PROSITE" id="PS50887">
    <property type="entry name" value="GGDEF"/>
    <property type="match status" value="1"/>
</dbReference>
<dbReference type="InterPro" id="IPR035919">
    <property type="entry name" value="EAL_sf"/>
</dbReference>
<keyword evidence="6" id="KW-1185">Reference proteome</keyword>
<feature type="transmembrane region" description="Helical" evidence="2">
    <location>
        <begin position="173"/>
        <end position="193"/>
    </location>
</feature>
<dbReference type="CDD" id="cd01949">
    <property type="entry name" value="GGDEF"/>
    <property type="match status" value="1"/>
</dbReference>
<dbReference type="NCBIfam" id="TIGR00254">
    <property type="entry name" value="GGDEF"/>
    <property type="match status" value="1"/>
</dbReference>
<feature type="transmembrane region" description="Helical" evidence="2">
    <location>
        <begin position="68"/>
        <end position="85"/>
    </location>
</feature>
<gene>
    <name evidence="5" type="ORF">DY251_08830</name>
</gene>
<dbReference type="Pfam" id="PF00563">
    <property type="entry name" value="EAL"/>
    <property type="match status" value="1"/>
</dbReference>
<dbReference type="GO" id="GO:0071111">
    <property type="term" value="F:cyclic-guanylate-specific phosphodiesterase activity"/>
    <property type="evidence" value="ECO:0007669"/>
    <property type="project" value="InterPro"/>
</dbReference>
<feature type="transmembrane region" description="Helical" evidence="2">
    <location>
        <begin position="44"/>
        <end position="62"/>
    </location>
</feature>
<proteinExistence type="predicted"/>
<dbReference type="FunFam" id="3.30.70.270:FF:000001">
    <property type="entry name" value="Diguanylate cyclase domain protein"/>
    <property type="match status" value="1"/>
</dbReference>
<feature type="domain" description="EAL" evidence="3">
    <location>
        <begin position="406"/>
        <end position="655"/>
    </location>
</feature>
<protein>
    <submittedName>
        <fullName evidence="5">EAL domain-containing protein</fullName>
    </submittedName>
</protein>
<feature type="region of interest" description="Disordered" evidence="1">
    <location>
        <begin position="642"/>
        <end position="663"/>
    </location>
</feature>